<protein>
    <submittedName>
        <fullName evidence="2">Uncharacterized protein</fullName>
    </submittedName>
</protein>
<keyword evidence="3" id="KW-1185">Reference proteome</keyword>
<evidence type="ECO:0000313" key="2">
    <source>
        <dbReference type="EMBL" id="KAI3842285.1"/>
    </source>
</evidence>
<comment type="caution">
    <text evidence="2">The sequence shown here is derived from an EMBL/GenBank/DDBJ whole genome shotgun (WGS) entry which is preliminary data.</text>
</comment>
<accession>A0AAD4RYF3</accession>
<reference evidence="2" key="1">
    <citation type="submission" date="2022-04" db="EMBL/GenBank/DDBJ databases">
        <title>A functionally conserved STORR gene fusion in Papaver species that diverged 16.8 million years ago.</title>
        <authorList>
            <person name="Catania T."/>
        </authorList>
    </citation>
    <scope>NUCLEOTIDE SEQUENCE</scope>
    <source>
        <strain evidence="2">S-188037</strain>
    </source>
</reference>
<feature type="region of interest" description="Disordered" evidence="1">
    <location>
        <begin position="24"/>
        <end position="60"/>
    </location>
</feature>
<name>A0AAD4RYF3_9MAGN</name>
<dbReference type="EMBL" id="JAJJMB010017069">
    <property type="protein sequence ID" value="KAI3842285.1"/>
    <property type="molecule type" value="Genomic_DNA"/>
</dbReference>
<organism evidence="2 3">
    <name type="scientific">Papaver atlanticum</name>
    <dbReference type="NCBI Taxonomy" id="357466"/>
    <lineage>
        <taxon>Eukaryota</taxon>
        <taxon>Viridiplantae</taxon>
        <taxon>Streptophyta</taxon>
        <taxon>Embryophyta</taxon>
        <taxon>Tracheophyta</taxon>
        <taxon>Spermatophyta</taxon>
        <taxon>Magnoliopsida</taxon>
        <taxon>Ranunculales</taxon>
        <taxon>Papaveraceae</taxon>
        <taxon>Papaveroideae</taxon>
        <taxon>Papaver</taxon>
    </lineage>
</organism>
<dbReference type="AlphaFoldDB" id="A0AAD4RYF3"/>
<feature type="compositionally biased region" description="Basic and acidic residues" evidence="1">
    <location>
        <begin position="46"/>
        <end position="60"/>
    </location>
</feature>
<gene>
    <name evidence="2" type="ORF">MKW98_026075</name>
</gene>
<dbReference type="Proteomes" id="UP001202328">
    <property type="component" value="Unassembled WGS sequence"/>
</dbReference>
<evidence type="ECO:0000256" key="1">
    <source>
        <dbReference type="SAM" id="MobiDB-lite"/>
    </source>
</evidence>
<evidence type="ECO:0000313" key="3">
    <source>
        <dbReference type="Proteomes" id="UP001202328"/>
    </source>
</evidence>
<proteinExistence type="predicted"/>
<sequence length="125" mass="14475">MNIIFNQLTQSIVSLFFDQMDSQGKVPSFHPRRSPRIIERQSQQQRDAELQRRREKRDSMAEVEKQMLLEKHPNAYHIRKAKIGCGNTAEISNQEFLHRSADLTLVPSAQISRDLQAAHVTTGEY</sequence>